<comment type="caution">
    <text evidence="2">The sequence shown here is derived from an EMBL/GenBank/DDBJ whole genome shotgun (WGS) entry which is preliminary data.</text>
</comment>
<reference evidence="2 3" key="1">
    <citation type="submission" date="2024-01" db="EMBL/GenBank/DDBJ databases">
        <title>The genome of the rayed Mediterranean limpet Patella caerulea (Linnaeus, 1758).</title>
        <authorList>
            <person name="Anh-Thu Weber A."/>
            <person name="Halstead-Nussloch G."/>
        </authorList>
    </citation>
    <scope>NUCLEOTIDE SEQUENCE [LARGE SCALE GENOMIC DNA]</scope>
    <source>
        <strain evidence="2">AATW-2023a</strain>
        <tissue evidence="2">Whole specimen</tissue>
    </source>
</reference>
<organism evidence="2 3">
    <name type="scientific">Patella caerulea</name>
    <name type="common">Rayed Mediterranean limpet</name>
    <dbReference type="NCBI Taxonomy" id="87958"/>
    <lineage>
        <taxon>Eukaryota</taxon>
        <taxon>Metazoa</taxon>
        <taxon>Spiralia</taxon>
        <taxon>Lophotrochozoa</taxon>
        <taxon>Mollusca</taxon>
        <taxon>Gastropoda</taxon>
        <taxon>Patellogastropoda</taxon>
        <taxon>Patelloidea</taxon>
        <taxon>Patellidae</taxon>
        <taxon>Patella</taxon>
    </lineage>
</organism>
<sequence>MQRFRQERLEAAQRFREEELRFELEQEDAIQRYNQGLTSLAEIMAMQANDAASYDDTVNYALGDEGVMSRRKRSHDEDAEEDVDIGVTNQGIYAALNLGSSSTDNNNKATSGNQRQTVWARR</sequence>
<dbReference type="EMBL" id="JAZGQO010000001">
    <property type="protein sequence ID" value="KAK6194618.1"/>
    <property type="molecule type" value="Genomic_DNA"/>
</dbReference>
<evidence type="ECO:0000313" key="2">
    <source>
        <dbReference type="EMBL" id="KAK6194618.1"/>
    </source>
</evidence>
<evidence type="ECO:0000256" key="1">
    <source>
        <dbReference type="SAM" id="MobiDB-lite"/>
    </source>
</evidence>
<name>A0AAN8KGI3_PATCE</name>
<keyword evidence="3" id="KW-1185">Reference proteome</keyword>
<feature type="region of interest" description="Disordered" evidence="1">
    <location>
        <begin position="98"/>
        <end position="122"/>
    </location>
</feature>
<proteinExistence type="predicted"/>
<evidence type="ECO:0000313" key="3">
    <source>
        <dbReference type="Proteomes" id="UP001347796"/>
    </source>
</evidence>
<gene>
    <name evidence="2" type="ORF">SNE40_000221</name>
</gene>
<accession>A0AAN8KGI3</accession>
<dbReference type="AlphaFoldDB" id="A0AAN8KGI3"/>
<protein>
    <submittedName>
        <fullName evidence="2">Uncharacterized protein</fullName>
    </submittedName>
</protein>
<dbReference type="Proteomes" id="UP001347796">
    <property type="component" value="Unassembled WGS sequence"/>
</dbReference>